<comment type="caution">
    <text evidence="2">The sequence shown here is derived from an EMBL/GenBank/DDBJ whole genome shotgun (WGS) entry which is preliminary data.</text>
</comment>
<protein>
    <submittedName>
        <fullName evidence="2">DUF3197 domain-containing protein</fullName>
    </submittedName>
</protein>
<dbReference type="InterPro" id="IPR036828">
    <property type="entry name" value="TTHA1528-like_sf"/>
</dbReference>
<evidence type="ECO:0000313" key="2">
    <source>
        <dbReference type="EMBL" id="MFB9993597.1"/>
    </source>
</evidence>
<keyword evidence="3" id="KW-1185">Reference proteome</keyword>
<gene>
    <name evidence="2" type="ORF">ACFFLM_16670</name>
</gene>
<organism evidence="2 3">
    <name type="scientific">Deinococcus oregonensis</name>
    <dbReference type="NCBI Taxonomy" id="1805970"/>
    <lineage>
        <taxon>Bacteria</taxon>
        <taxon>Thermotogati</taxon>
        <taxon>Deinococcota</taxon>
        <taxon>Deinococci</taxon>
        <taxon>Deinococcales</taxon>
        <taxon>Deinococcaceae</taxon>
        <taxon>Deinococcus</taxon>
    </lineage>
</organism>
<sequence length="156" mass="16712">MLPTHRSPTDLQVSDPLGVPGAPQETWGAVQAHLEGAGRAGGRLILVTDRQGDRQNAAYAALVVQHGQAVIAAPAFGPRYGRPGAEALAELVHWAQERNWPVRETVLNPSDFVRVLAEPDAEEVGRLIAASNPTDPGIYTTLPKLKPVDEDGWDEA</sequence>
<dbReference type="Proteomes" id="UP001589733">
    <property type="component" value="Unassembled WGS sequence"/>
</dbReference>
<dbReference type="RefSeq" id="WP_380012736.1">
    <property type="nucleotide sequence ID" value="NZ_JBHLYR010000051.1"/>
</dbReference>
<name>A0ABV6B1G7_9DEIO</name>
<dbReference type="Gene3D" id="3.40.1530.10">
    <property type="entry name" value="TTHA1528-like"/>
    <property type="match status" value="1"/>
</dbReference>
<evidence type="ECO:0000256" key="1">
    <source>
        <dbReference type="SAM" id="MobiDB-lite"/>
    </source>
</evidence>
<accession>A0ABV6B1G7</accession>
<dbReference type="InterPro" id="IPR024443">
    <property type="entry name" value="DUF3197"/>
</dbReference>
<dbReference type="SUPFAM" id="SSF143592">
    <property type="entry name" value="TTHA1528-like"/>
    <property type="match status" value="1"/>
</dbReference>
<proteinExistence type="predicted"/>
<feature type="region of interest" description="Disordered" evidence="1">
    <location>
        <begin position="1"/>
        <end position="24"/>
    </location>
</feature>
<dbReference type="Pfam" id="PF11432">
    <property type="entry name" value="DUF3197"/>
    <property type="match status" value="1"/>
</dbReference>
<dbReference type="EMBL" id="JBHLYR010000051">
    <property type="protein sequence ID" value="MFB9993597.1"/>
    <property type="molecule type" value="Genomic_DNA"/>
</dbReference>
<reference evidence="2 3" key="1">
    <citation type="submission" date="2024-09" db="EMBL/GenBank/DDBJ databases">
        <authorList>
            <person name="Sun Q."/>
            <person name="Mori K."/>
        </authorList>
    </citation>
    <scope>NUCLEOTIDE SEQUENCE [LARGE SCALE GENOMIC DNA]</scope>
    <source>
        <strain evidence="2 3">JCM 13503</strain>
    </source>
</reference>
<evidence type="ECO:0000313" key="3">
    <source>
        <dbReference type="Proteomes" id="UP001589733"/>
    </source>
</evidence>